<dbReference type="EMBL" id="JBHTBS010000003">
    <property type="protein sequence ID" value="MFC7336905.1"/>
    <property type="molecule type" value="Genomic_DNA"/>
</dbReference>
<comment type="caution">
    <text evidence="14">The sequence shown here is derived from an EMBL/GenBank/DDBJ whole genome shotgun (WGS) entry which is preliminary data.</text>
</comment>
<feature type="domain" description="TonB-dependent receptor plug" evidence="13">
    <location>
        <begin position="56"/>
        <end position="153"/>
    </location>
</feature>
<evidence type="ECO:0000256" key="5">
    <source>
        <dbReference type="ARBA" id="ARBA00022692"/>
    </source>
</evidence>
<dbReference type="CDD" id="cd01347">
    <property type="entry name" value="ligand_gated_channel"/>
    <property type="match status" value="1"/>
</dbReference>
<dbReference type="InterPro" id="IPR036942">
    <property type="entry name" value="Beta-barrel_TonB_sf"/>
</dbReference>
<evidence type="ECO:0000313" key="14">
    <source>
        <dbReference type="EMBL" id="MFC7336905.1"/>
    </source>
</evidence>
<feature type="chain" id="PRO_5046007507" evidence="11">
    <location>
        <begin position="30"/>
        <end position="663"/>
    </location>
</feature>
<evidence type="ECO:0000256" key="7">
    <source>
        <dbReference type="ARBA" id="ARBA00023136"/>
    </source>
</evidence>
<comment type="subcellular location">
    <subcellularLocation>
        <location evidence="1 9">Cell outer membrane</location>
        <topology evidence="1 9">Multi-pass membrane protein</topology>
    </subcellularLocation>
</comment>
<sequence length="663" mass="72629">MNLNKFKRSQSVFLPVTCLIASLPLIAVSAEEPEQAELLDHTVVNAEDEPKAEFEADVITSEELEQNQALDLEDIFKDRPDVAVGGGASGGQKIYIRGMEDALFNVEVDGTPQVGTTFHHQSKIGVEPDLLKAIEIRPGVGRATDGFGALGGTVNFVTIDASDMLEPGQNFGGFVRSSYFTNTSGYKENLTLYGNLTEYLSVIGSFSYTNLDDYEDGRGFTLDETSSIQRNGYIKLNGDFQNGHTFSLSYEHFENGGPWGRRANIAGSLLGPAREPGTIVDLGRDTVNFKYDFDNVSNDWVDIEFSAYYTDNTSDFDYVNPAFLDENTSISSLGFDLNNTSLIGDHSVVYGMDFRDDDYEANGWATLANPALYSGKEDSSVFGIYLQDDWQISEQLLLTFGARYDDYEYNDQFGQNFSDSAISPNATLVYSPNACLDFRAGYSQAFRGVLPGEVYLNGAGPAPGLPPSTRNSPFLSPEESESFEVGVDFDNGDFFGTASVFQTTIDNVIAITGNPRTNIGELETIGYDLGLGYRWNGLTLRAGVSESDPTLNGADIDNVLGIAAATGRTWVSSIDYSIPDWGVNLGYDVRYVETLKNSAVIKRSYVVHGLYANWTPSFAEDLTLAVSVDNLFDKAYVDQGSLANGFGYYEPGRDVRLSATYRF</sequence>
<feature type="signal peptide" evidence="11">
    <location>
        <begin position="1"/>
        <end position="29"/>
    </location>
</feature>
<dbReference type="PROSITE" id="PS52016">
    <property type="entry name" value="TONB_DEPENDENT_REC_3"/>
    <property type="match status" value="1"/>
</dbReference>
<evidence type="ECO:0000259" key="12">
    <source>
        <dbReference type="Pfam" id="PF00593"/>
    </source>
</evidence>
<evidence type="ECO:0000256" key="9">
    <source>
        <dbReference type="PROSITE-ProRule" id="PRU01360"/>
    </source>
</evidence>
<dbReference type="InterPro" id="IPR039426">
    <property type="entry name" value="TonB-dep_rcpt-like"/>
</dbReference>
<dbReference type="InterPro" id="IPR012910">
    <property type="entry name" value="Plug_dom"/>
</dbReference>
<dbReference type="InterPro" id="IPR037066">
    <property type="entry name" value="Plug_dom_sf"/>
</dbReference>
<evidence type="ECO:0000259" key="13">
    <source>
        <dbReference type="Pfam" id="PF07715"/>
    </source>
</evidence>
<evidence type="ECO:0000256" key="10">
    <source>
        <dbReference type="RuleBase" id="RU003357"/>
    </source>
</evidence>
<reference evidence="15" key="1">
    <citation type="journal article" date="2019" name="Int. J. Syst. Evol. Microbiol.">
        <title>The Global Catalogue of Microorganisms (GCM) 10K type strain sequencing project: providing services to taxonomists for standard genome sequencing and annotation.</title>
        <authorList>
            <consortium name="The Broad Institute Genomics Platform"/>
            <consortium name="The Broad Institute Genome Sequencing Center for Infectious Disease"/>
            <person name="Wu L."/>
            <person name="Ma J."/>
        </authorList>
    </citation>
    <scope>NUCLEOTIDE SEQUENCE [LARGE SCALE GENOMIC DNA]</scope>
    <source>
        <strain evidence="15">CGMCC 4.1467</strain>
    </source>
</reference>
<evidence type="ECO:0000256" key="2">
    <source>
        <dbReference type="ARBA" id="ARBA00009810"/>
    </source>
</evidence>
<dbReference type="Pfam" id="PF00593">
    <property type="entry name" value="TonB_dep_Rec_b-barrel"/>
    <property type="match status" value="1"/>
</dbReference>
<organism evidence="14 15">
    <name type="scientific">Haloferula chungangensis</name>
    <dbReference type="NCBI Taxonomy" id="1048331"/>
    <lineage>
        <taxon>Bacteria</taxon>
        <taxon>Pseudomonadati</taxon>
        <taxon>Verrucomicrobiota</taxon>
        <taxon>Verrucomicrobiia</taxon>
        <taxon>Verrucomicrobiales</taxon>
        <taxon>Verrucomicrobiaceae</taxon>
        <taxon>Haloferula</taxon>
    </lineage>
</organism>
<dbReference type="Gene3D" id="2.40.170.20">
    <property type="entry name" value="TonB-dependent receptor, beta-barrel domain"/>
    <property type="match status" value="1"/>
</dbReference>
<keyword evidence="4 9" id="KW-1134">Transmembrane beta strand</keyword>
<keyword evidence="5 9" id="KW-0812">Transmembrane</keyword>
<evidence type="ECO:0000256" key="1">
    <source>
        <dbReference type="ARBA" id="ARBA00004571"/>
    </source>
</evidence>
<dbReference type="SUPFAM" id="SSF56935">
    <property type="entry name" value="Porins"/>
    <property type="match status" value="1"/>
</dbReference>
<dbReference type="PANTHER" id="PTHR30069:SF41">
    <property type="entry name" value="HEME_HEMOPEXIN UTILIZATION PROTEIN C"/>
    <property type="match status" value="1"/>
</dbReference>
<keyword evidence="14" id="KW-0675">Receptor</keyword>
<dbReference type="Gene3D" id="2.170.130.10">
    <property type="entry name" value="TonB-dependent receptor, plug domain"/>
    <property type="match status" value="1"/>
</dbReference>
<protein>
    <submittedName>
        <fullName evidence="14">TonB-dependent receptor domain-containing protein</fullName>
    </submittedName>
</protein>
<keyword evidence="8 9" id="KW-0998">Cell outer membrane</keyword>
<feature type="domain" description="TonB-dependent receptor-like beta-barrel" evidence="12">
    <location>
        <begin position="221"/>
        <end position="631"/>
    </location>
</feature>
<evidence type="ECO:0000256" key="11">
    <source>
        <dbReference type="SAM" id="SignalP"/>
    </source>
</evidence>
<evidence type="ECO:0000256" key="4">
    <source>
        <dbReference type="ARBA" id="ARBA00022452"/>
    </source>
</evidence>
<keyword evidence="6 10" id="KW-0798">TonB box</keyword>
<evidence type="ECO:0000256" key="6">
    <source>
        <dbReference type="ARBA" id="ARBA00023077"/>
    </source>
</evidence>
<comment type="similarity">
    <text evidence="2 9 10">Belongs to the TonB-dependent receptor family.</text>
</comment>
<keyword evidence="7 9" id="KW-0472">Membrane</keyword>
<keyword evidence="11" id="KW-0732">Signal</keyword>
<dbReference type="Pfam" id="PF07715">
    <property type="entry name" value="Plug"/>
    <property type="match status" value="1"/>
</dbReference>
<proteinExistence type="inferred from homology"/>
<evidence type="ECO:0000256" key="8">
    <source>
        <dbReference type="ARBA" id="ARBA00023237"/>
    </source>
</evidence>
<dbReference type="InterPro" id="IPR000531">
    <property type="entry name" value="Beta-barrel_TonB"/>
</dbReference>
<evidence type="ECO:0000256" key="3">
    <source>
        <dbReference type="ARBA" id="ARBA00022448"/>
    </source>
</evidence>
<dbReference type="Proteomes" id="UP001596472">
    <property type="component" value="Unassembled WGS sequence"/>
</dbReference>
<evidence type="ECO:0000313" key="15">
    <source>
        <dbReference type="Proteomes" id="UP001596472"/>
    </source>
</evidence>
<dbReference type="RefSeq" id="WP_379710716.1">
    <property type="nucleotide sequence ID" value="NZ_JBHTBS010000003.1"/>
</dbReference>
<dbReference type="PANTHER" id="PTHR30069">
    <property type="entry name" value="TONB-DEPENDENT OUTER MEMBRANE RECEPTOR"/>
    <property type="match status" value="1"/>
</dbReference>
<name>A0ABW2L5X6_9BACT</name>
<keyword evidence="15" id="KW-1185">Reference proteome</keyword>
<gene>
    <name evidence="14" type="ORF">ACFQY0_06930</name>
</gene>
<keyword evidence="3 9" id="KW-0813">Transport</keyword>
<accession>A0ABW2L5X6</accession>